<protein>
    <submittedName>
        <fullName evidence="3">SDR family NAD(P)-dependent oxidoreductase</fullName>
    </submittedName>
</protein>
<dbReference type="InterPro" id="IPR036291">
    <property type="entry name" value="NAD(P)-bd_dom_sf"/>
</dbReference>
<keyword evidence="2" id="KW-0560">Oxidoreductase</keyword>
<comment type="similarity">
    <text evidence="1">Belongs to the short-chain dehydrogenases/reductases (SDR) family.</text>
</comment>
<dbReference type="PANTHER" id="PTHR43976:SF16">
    <property type="entry name" value="SHORT-CHAIN DEHYDROGENASE_REDUCTASE FAMILY PROTEIN"/>
    <property type="match status" value="1"/>
</dbReference>
<evidence type="ECO:0000256" key="1">
    <source>
        <dbReference type="ARBA" id="ARBA00006484"/>
    </source>
</evidence>
<keyword evidence="4" id="KW-1185">Reference proteome</keyword>
<dbReference type="PRINTS" id="PR00081">
    <property type="entry name" value="GDHRDH"/>
</dbReference>
<name>A0ABS2AQI4_9ACTN</name>
<proteinExistence type="inferred from homology"/>
<evidence type="ECO:0000256" key="2">
    <source>
        <dbReference type="ARBA" id="ARBA00023002"/>
    </source>
</evidence>
<dbReference type="Gene3D" id="3.40.50.720">
    <property type="entry name" value="NAD(P)-binding Rossmann-like Domain"/>
    <property type="match status" value="1"/>
</dbReference>
<evidence type="ECO:0000313" key="3">
    <source>
        <dbReference type="EMBL" id="MBM2622066.1"/>
    </source>
</evidence>
<organism evidence="3 4">
    <name type="scientific">Paractinoplanes ovalisporus</name>
    <dbReference type="NCBI Taxonomy" id="2810368"/>
    <lineage>
        <taxon>Bacteria</taxon>
        <taxon>Bacillati</taxon>
        <taxon>Actinomycetota</taxon>
        <taxon>Actinomycetes</taxon>
        <taxon>Micromonosporales</taxon>
        <taxon>Micromonosporaceae</taxon>
        <taxon>Paractinoplanes</taxon>
    </lineage>
</organism>
<dbReference type="RefSeq" id="WP_203382353.1">
    <property type="nucleotide sequence ID" value="NZ_JAENHP010000023.1"/>
</dbReference>
<accession>A0ABS2AQI4</accession>
<dbReference type="PANTHER" id="PTHR43976">
    <property type="entry name" value="SHORT CHAIN DEHYDROGENASE"/>
    <property type="match status" value="1"/>
</dbReference>
<dbReference type="Proteomes" id="UP000632138">
    <property type="component" value="Unassembled WGS sequence"/>
</dbReference>
<sequence length="213" mass="23003">MRDEPDLLLLDEPNVLLLDEPTNHLACAWDRKDIVHLSAVKAGARTSCAEGEHGSYGAVEDVPLSEGQRQFDVNVYGAIRLIQLITPIMRRQRSGRIINVSSVGGEIHTPFGAWYHGSKFALEGMSNVLRIELAPFGIDVVVVQPGATKSEWSAIAADHLRKTSAGRPAPSLKFPLLRGPSCHSTPARSRRLTAPAGGSLRAGGWEVLGLRVS</sequence>
<dbReference type="Pfam" id="PF00106">
    <property type="entry name" value="adh_short"/>
    <property type="match status" value="1"/>
</dbReference>
<comment type="caution">
    <text evidence="3">The sequence shown here is derived from an EMBL/GenBank/DDBJ whole genome shotgun (WGS) entry which is preliminary data.</text>
</comment>
<gene>
    <name evidence="3" type="ORF">JIG36_41840</name>
</gene>
<dbReference type="SUPFAM" id="SSF51735">
    <property type="entry name" value="NAD(P)-binding Rossmann-fold domains"/>
    <property type="match status" value="1"/>
</dbReference>
<reference evidence="3 4" key="1">
    <citation type="submission" date="2021-01" db="EMBL/GenBank/DDBJ databases">
        <title>Actinoplanes sp. nov. LDG1-06 isolated from lichen.</title>
        <authorList>
            <person name="Saeng-In P."/>
            <person name="Phongsopitanun W."/>
            <person name="Kanchanasin P."/>
            <person name="Yuki M."/>
            <person name="Kudo T."/>
            <person name="Ohkuma M."/>
            <person name="Tanasupawat S."/>
        </authorList>
    </citation>
    <scope>NUCLEOTIDE SEQUENCE [LARGE SCALE GENOMIC DNA]</scope>
    <source>
        <strain evidence="3 4">LDG1-06</strain>
    </source>
</reference>
<dbReference type="InterPro" id="IPR051911">
    <property type="entry name" value="SDR_oxidoreductase"/>
</dbReference>
<dbReference type="EMBL" id="JAENHP010000023">
    <property type="protein sequence ID" value="MBM2622066.1"/>
    <property type="molecule type" value="Genomic_DNA"/>
</dbReference>
<dbReference type="InterPro" id="IPR002347">
    <property type="entry name" value="SDR_fam"/>
</dbReference>
<evidence type="ECO:0000313" key="4">
    <source>
        <dbReference type="Proteomes" id="UP000632138"/>
    </source>
</evidence>